<feature type="domain" description="6-hydroxymethylpterin diphosphokinase MptE-like" evidence="1">
    <location>
        <begin position="26"/>
        <end position="180"/>
    </location>
</feature>
<dbReference type="RefSeq" id="WP_272179955.1">
    <property type="nucleotide sequence ID" value="NZ_JAQOMS010000002.1"/>
</dbReference>
<dbReference type="Gene3D" id="3.90.1480.10">
    <property type="entry name" value="Alpha-2,3-sialyltransferase"/>
    <property type="match status" value="1"/>
</dbReference>
<gene>
    <name evidence="2" type="ORF">PN838_05255</name>
</gene>
<dbReference type="PANTHER" id="PTHR41786">
    <property type="entry name" value="MOTILITY ACCESSORY FACTOR MAF"/>
    <property type="match status" value="1"/>
</dbReference>
<dbReference type="Proteomes" id="UP001528411">
    <property type="component" value="Unassembled WGS sequence"/>
</dbReference>
<dbReference type="PANTHER" id="PTHR41786:SF1">
    <property type="entry name" value="6-HYDROXYMETHYLPTERIN DIPHOSPHOKINASE MPTE-LIKE DOMAIN-CONTAINING PROTEIN"/>
    <property type="match status" value="1"/>
</dbReference>
<dbReference type="Pfam" id="PF01973">
    <property type="entry name" value="MptE-like"/>
    <property type="match status" value="1"/>
</dbReference>
<comment type="caution">
    <text evidence="2">The sequence shown here is derived from an EMBL/GenBank/DDBJ whole genome shotgun (WGS) entry which is preliminary data.</text>
</comment>
<dbReference type="EMBL" id="JAQOMS010000002">
    <property type="protein sequence ID" value="MDC2888297.1"/>
    <property type="molecule type" value="Genomic_DNA"/>
</dbReference>
<reference evidence="2 3" key="1">
    <citation type="submission" date="2023-01" db="EMBL/GenBank/DDBJ databases">
        <title>Psychrosphaera sp. nov., isolated from marine algae.</title>
        <authorList>
            <person name="Bayburt H."/>
            <person name="Choi B.J."/>
            <person name="Kim J.M."/>
            <person name="Choi D.G."/>
            <person name="Jeon C.O."/>
        </authorList>
    </citation>
    <scope>NUCLEOTIDE SEQUENCE [LARGE SCALE GENOMIC DNA]</scope>
    <source>
        <strain evidence="2 3">G1-22</strain>
    </source>
</reference>
<evidence type="ECO:0000313" key="2">
    <source>
        <dbReference type="EMBL" id="MDC2888297.1"/>
    </source>
</evidence>
<protein>
    <submittedName>
        <fullName evidence="2">DUF115 domain-containing protein</fullName>
    </submittedName>
</protein>
<dbReference type="InterPro" id="IPR002826">
    <property type="entry name" value="MptE-like"/>
</dbReference>
<organism evidence="2 3">
    <name type="scientific">Psychrosphaera algicola</name>
    <dbReference type="NCBI Taxonomy" id="3023714"/>
    <lineage>
        <taxon>Bacteria</taxon>
        <taxon>Pseudomonadati</taxon>
        <taxon>Pseudomonadota</taxon>
        <taxon>Gammaproteobacteria</taxon>
        <taxon>Alteromonadales</taxon>
        <taxon>Pseudoalteromonadaceae</taxon>
        <taxon>Psychrosphaera</taxon>
    </lineage>
</organism>
<evidence type="ECO:0000313" key="3">
    <source>
        <dbReference type="Proteomes" id="UP001528411"/>
    </source>
</evidence>
<proteinExistence type="predicted"/>
<accession>A0ABT5F9U3</accession>
<name>A0ABT5F9U3_9GAMM</name>
<evidence type="ECO:0000259" key="1">
    <source>
        <dbReference type="Pfam" id="PF01973"/>
    </source>
</evidence>
<sequence length="316" mass="35593">MSVRNTLANVKLKPDFLPENLKVNEELRPRVFVCGSGPSIDDAIDFIKNSQEKAVVVSCGTALKVFHKAGIVPDFHIEVERTKGVKEFLDTIDDPEYFSKITLIAMQNVMSTVVEKFGQTLLYLKPNDGGTDLIRVTHPKNNIAHLFGSNPTVTNSAVAVCNYLDAKEVYLFGVDLGYKDPNQHHSKDSAYYNELKDKVNHKRFNSKKTAEANFGGTVFVNHVFDWARTSMEYALRRKTSRGDCFNCSDGAKIIGAEPLQIDDINFGYEFDKNKFVSLVKNMKFKSTVKYDTLSRSLQKRGTVLCDMIDFLPMNGF</sequence>
<keyword evidence="3" id="KW-1185">Reference proteome</keyword>